<dbReference type="Proteomes" id="UP000239522">
    <property type="component" value="Unassembled WGS sequence"/>
</dbReference>
<keyword evidence="2" id="KW-1185">Reference proteome</keyword>
<evidence type="ECO:0000313" key="2">
    <source>
        <dbReference type="Proteomes" id="UP000239522"/>
    </source>
</evidence>
<comment type="caution">
    <text evidence="1">The sequence shown here is derived from an EMBL/GenBank/DDBJ whole genome shotgun (WGS) entry which is preliminary data.</text>
</comment>
<organism evidence="1 2">
    <name type="scientific">Polaribacter filamentus</name>
    <dbReference type="NCBI Taxonomy" id="53483"/>
    <lineage>
        <taxon>Bacteria</taxon>
        <taxon>Pseudomonadati</taxon>
        <taxon>Bacteroidota</taxon>
        <taxon>Flavobacteriia</taxon>
        <taxon>Flavobacteriales</taxon>
        <taxon>Flavobacteriaceae</taxon>
    </lineage>
</organism>
<sequence length="292" mass="34699">MKKLLTIIFSLTISLCFSQTKEQLTDSIVKVNRVESDCVGYGCVVSPQYTRFQKLKKKLSDKELIELSKHKNPTLRTYASIELIQSQKGNVPELLSTELRKNEMVETFEGCIMDVEPVSSIIYHEYWNKIRIEASRKIKGNNYEQDLAMQKALATDLTMEKLDSIIIYSEKEVYWLLYDRTFENRKHKKSYLPRIEELAFNKNNSYAFDYLRKYYSSEYSQELENYLKTDFPKAKFQTENEVFYLHSFIETLLESKKEKFKKIAIDKLRTDDVWKDRKGWFNTTLKKYGIEL</sequence>
<evidence type="ECO:0000313" key="1">
    <source>
        <dbReference type="EMBL" id="PQB06884.1"/>
    </source>
</evidence>
<name>A0A2S7KW58_9FLAO</name>
<dbReference type="AlphaFoldDB" id="A0A2S7KW58"/>
<reference evidence="1 2" key="1">
    <citation type="submission" date="2016-11" db="EMBL/GenBank/DDBJ databases">
        <title>Trade-off between light-utilization and light-protection in marine flavobacteria.</title>
        <authorList>
            <person name="Kumagai Y."/>
        </authorList>
    </citation>
    <scope>NUCLEOTIDE SEQUENCE [LARGE SCALE GENOMIC DNA]</scope>
    <source>
        <strain evidence="1 2">ATCC 700397</strain>
    </source>
</reference>
<accession>A0A2S7KW58</accession>
<dbReference type="EMBL" id="MQUA01000013">
    <property type="protein sequence ID" value="PQB06884.1"/>
    <property type="molecule type" value="Genomic_DNA"/>
</dbReference>
<gene>
    <name evidence="1" type="ORF">BST83_06760</name>
</gene>
<proteinExistence type="predicted"/>
<protein>
    <submittedName>
        <fullName evidence="1">Uncharacterized protein</fullName>
    </submittedName>
</protein>